<proteinExistence type="predicted"/>
<comment type="caution">
    <text evidence="3">The sequence shown here is derived from an EMBL/GenBank/DDBJ whole genome shotgun (WGS) entry which is preliminary data.</text>
</comment>
<dbReference type="EMBL" id="JAAQTL010000001">
    <property type="protein sequence ID" value="NID13985.1"/>
    <property type="molecule type" value="Genomic_DNA"/>
</dbReference>
<protein>
    <submittedName>
        <fullName evidence="3">Pilus assembly protein</fullName>
    </submittedName>
</protein>
<organism evidence="3 4">
    <name type="scientific">Luteibacter yeojuensis</name>
    <dbReference type="NCBI Taxonomy" id="345309"/>
    <lineage>
        <taxon>Bacteria</taxon>
        <taxon>Pseudomonadati</taxon>
        <taxon>Pseudomonadota</taxon>
        <taxon>Gammaproteobacteria</taxon>
        <taxon>Lysobacterales</taxon>
        <taxon>Rhodanobacteraceae</taxon>
        <taxon>Luteibacter</taxon>
    </lineage>
</organism>
<dbReference type="AlphaFoldDB" id="A0A7X5TNC6"/>
<accession>A0A7X5TNC6</accession>
<keyword evidence="4" id="KW-1185">Reference proteome</keyword>
<feature type="region of interest" description="Disordered" evidence="1">
    <location>
        <begin position="62"/>
        <end position="95"/>
    </location>
</feature>
<keyword evidence="2" id="KW-1133">Transmembrane helix</keyword>
<sequence>MKKCTVRHGIRVRQRGQGMTEYIIITALIAIAAIGAVTYFGGTVRAQVGGMAQELSGHKATASIGDAESSAGKAASEGKAGKQKGLANYDNKTAK</sequence>
<name>A0A7X5TNC6_9GAMM</name>
<keyword evidence="2" id="KW-0812">Transmembrane</keyword>
<evidence type="ECO:0000256" key="1">
    <source>
        <dbReference type="SAM" id="MobiDB-lite"/>
    </source>
</evidence>
<evidence type="ECO:0000256" key="2">
    <source>
        <dbReference type="SAM" id="Phobius"/>
    </source>
</evidence>
<gene>
    <name evidence="3" type="ORF">HBF32_00695</name>
</gene>
<feature type="transmembrane region" description="Helical" evidence="2">
    <location>
        <begin position="21"/>
        <end position="41"/>
    </location>
</feature>
<evidence type="ECO:0000313" key="3">
    <source>
        <dbReference type="EMBL" id="NID13985.1"/>
    </source>
</evidence>
<reference evidence="3 4" key="1">
    <citation type="journal article" date="2006" name="Int. J. Syst. Evol. Microbiol.">
        <title>Dyella yeojuensis sp. nov., isolated from greenhouse soil in Korea.</title>
        <authorList>
            <person name="Kim B.Y."/>
            <person name="Weon H.Y."/>
            <person name="Lee K.H."/>
            <person name="Seok S.J."/>
            <person name="Kwon S.W."/>
            <person name="Go S.J."/>
            <person name="Stackebrandt E."/>
        </authorList>
    </citation>
    <scope>NUCLEOTIDE SEQUENCE [LARGE SCALE GENOMIC DNA]</scope>
    <source>
        <strain evidence="3 4">DSM 17673</strain>
    </source>
</reference>
<keyword evidence="2" id="KW-0472">Membrane</keyword>
<dbReference type="Proteomes" id="UP000518878">
    <property type="component" value="Unassembled WGS sequence"/>
</dbReference>
<evidence type="ECO:0000313" key="4">
    <source>
        <dbReference type="Proteomes" id="UP000518878"/>
    </source>
</evidence>
<feature type="compositionally biased region" description="Low complexity" evidence="1">
    <location>
        <begin position="67"/>
        <end position="78"/>
    </location>
</feature>